<evidence type="ECO:0000313" key="3">
    <source>
        <dbReference type="RefSeq" id="XP_026069403.1"/>
    </source>
</evidence>
<organism evidence="2 3">
    <name type="scientific">Carassius auratus</name>
    <name type="common">Goldfish</name>
    <dbReference type="NCBI Taxonomy" id="7957"/>
    <lineage>
        <taxon>Eukaryota</taxon>
        <taxon>Metazoa</taxon>
        <taxon>Chordata</taxon>
        <taxon>Craniata</taxon>
        <taxon>Vertebrata</taxon>
        <taxon>Euteleostomi</taxon>
        <taxon>Actinopterygii</taxon>
        <taxon>Neopterygii</taxon>
        <taxon>Teleostei</taxon>
        <taxon>Ostariophysi</taxon>
        <taxon>Cypriniformes</taxon>
        <taxon>Cyprinidae</taxon>
        <taxon>Cyprininae</taxon>
        <taxon>Carassius</taxon>
    </lineage>
</organism>
<accession>A0A6P6KAN1</accession>
<dbReference type="InterPro" id="IPR009601">
    <property type="entry name" value="CENP-R"/>
</dbReference>
<gene>
    <name evidence="3" type="primary">LOC113050559</name>
</gene>
<feature type="region of interest" description="Disordered" evidence="1">
    <location>
        <begin position="31"/>
        <end position="80"/>
    </location>
</feature>
<dbReference type="RefSeq" id="XP_026069403.1">
    <property type="nucleotide sequence ID" value="XM_026213618.1"/>
</dbReference>
<dbReference type="GeneID" id="113050559"/>
<dbReference type="GO" id="GO:0034080">
    <property type="term" value="P:CENP-A containing chromatin assembly"/>
    <property type="evidence" value="ECO:0007669"/>
    <property type="project" value="InterPro"/>
</dbReference>
<dbReference type="PANTHER" id="PTHR15581">
    <property type="entry name" value="CENTROMERE PROTEIN R"/>
    <property type="match status" value="1"/>
</dbReference>
<dbReference type="KEGG" id="caua:113050559"/>
<evidence type="ECO:0000313" key="2">
    <source>
        <dbReference type="Proteomes" id="UP000515129"/>
    </source>
</evidence>
<dbReference type="GO" id="GO:0006355">
    <property type="term" value="P:regulation of DNA-templated transcription"/>
    <property type="evidence" value="ECO:0007669"/>
    <property type="project" value="InterPro"/>
</dbReference>
<dbReference type="PANTHER" id="PTHR15581:SF0">
    <property type="entry name" value="CENTROMERE PROTEIN R"/>
    <property type="match status" value="1"/>
</dbReference>
<dbReference type="AlphaFoldDB" id="A0A6P6KAN1"/>
<protein>
    <submittedName>
        <fullName evidence="3">Uncharacterized protein LOC113050559 isoform X1</fullName>
    </submittedName>
</protein>
<evidence type="ECO:0000256" key="1">
    <source>
        <dbReference type="SAM" id="MobiDB-lite"/>
    </source>
</evidence>
<reference evidence="3" key="1">
    <citation type="submission" date="2025-08" db="UniProtKB">
        <authorList>
            <consortium name="RefSeq"/>
        </authorList>
    </citation>
    <scope>IDENTIFICATION</scope>
    <source>
        <strain evidence="3">Wakin</strain>
        <tissue evidence="3">Muscle</tissue>
    </source>
</reference>
<dbReference type="GO" id="GO:0005654">
    <property type="term" value="C:nucleoplasm"/>
    <property type="evidence" value="ECO:0007669"/>
    <property type="project" value="TreeGrafter"/>
</dbReference>
<name>A0A6P6KAN1_CARAU</name>
<feature type="compositionally biased region" description="Polar residues" evidence="1">
    <location>
        <begin position="44"/>
        <end position="60"/>
    </location>
</feature>
<dbReference type="OrthoDB" id="8839831at2759"/>
<dbReference type="Proteomes" id="UP000515129">
    <property type="component" value="Chromosome 31"/>
</dbReference>
<keyword evidence="2" id="KW-1185">Reference proteome</keyword>
<proteinExistence type="predicted"/>
<sequence length="180" mass="20079">MKIYSMCKRNIKACCDHSSQLESVKRALQLQDKENIPAKRQAPNRDNSPMTGTQLMSPTTKPAAGNSRAGGKNMNTPQTKEPMTDAERILFLGSKVKKSFKDLMQYRQQLEALVPVEGSGELRSLLLMSPADLQTELKRHENLSAKIASCAHREDTNKGHFQGLKQTGSSYEFLKAILSR</sequence>
<dbReference type="Pfam" id="PF06729">
    <property type="entry name" value="CENP-R"/>
    <property type="match status" value="1"/>
</dbReference>